<proteinExistence type="predicted"/>
<feature type="region of interest" description="Disordered" evidence="1">
    <location>
        <begin position="189"/>
        <end position="209"/>
    </location>
</feature>
<evidence type="ECO:0000256" key="1">
    <source>
        <dbReference type="SAM" id="MobiDB-lite"/>
    </source>
</evidence>
<dbReference type="InterPro" id="IPR036255">
    <property type="entry name" value="YgfB-like_sf"/>
</dbReference>
<dbReference type="SUPFAM" id="SSF101327">
    <property type="entry name" value="YgfB-like"/>
    <property type="match status" value="1"/>
</dbReference>
<gene>
    <name evidence="2" type="ORF">ACFFJ6_18285</name>
</gene>
<dbReference type="Proteomes" id="UP001589775">
    <property type="component" value="Unassembled WGS sequence"/>
</dbReference>
<dbReference type="Pfam" id="PF03695">
    <property type="entry name" value="UPF0149"/>
    <property type="match status" value="1"/>
</dbReference>
<dbReference type="EMBL" id="JBHLWM010000008">
    <property type="protein sequence ID" value="MFC0242446.1"/>
    <property type="molecule type" value="Genomic_DNA"/>
</dbReference>
<dbReference type="SUPFAM" id="SSF103642">
    <property type="entry name" value="Sec-C motif"/>
    <property type="match status" value="1"/>
</dbReference>
<organism evidence="2 3">
    <name type="scientific">Rhodopseudomonas telluris</name>
    <dbReference type="NCBI Taxonomy" id="644215"/>
    <lineage>
        <taxon>Bacteria</taxon>
        <taxon>Pseudomonadati</taxon>
        <taxon>Pseudomonadota</taxon>
        <taxon>Alphaproteobacteria</taxon>
        <taxon>Hyphomicrobiales</taxon>
        <taxon>Nitrobacteraceae</taxon>
        <taxon>Rhodopseudomonas</taxon>
    </lineage>
</organism>
<dbReference type="RefSeq" id="WP_378390430.1">
    <property type="nucleotide sequence ID" value="NZ_JBHLWM010000008.1"/>
</dbReference>
<dbReference type="PANTHER" id="PTHR33747">
    <property type="entry name" value="UPF0225 PROTEIN SCO1677"/>
    <property type="match status" value="1"/>
</dbReference>
<dbReference type="InterPro" id="IPR004027">
    <property type="entry name" value="SEC_C_motif"/>
</dbReference>
<accession>A0ABV6EW39</accession>
<reference evidence="2 3" key="1">
    <citation type="submission" date="2024-09" db="EMBL/GenBank/DDBJ databases">
        <authorList>
            <person name="Sun Q."/>
            <person name="Mori K."/>
        </authorList>
    </citation>
    <scope>NUCLEOTIDE SEQUENCE [LARGE SCALE GENOMIC DNA]</scope>
    <source>
        <strain evidence="2 3">KCTC 23279</strain>
    </source>
</reference>
<protein>
    <submittedName>
        <fullName evidence="2">UPF0149 family protein</fullName>
    </submittedName>
</protein>
<dbReference type="InterPro" id="IPR011978">
    <property type="entry name" value="YgfB-like"/>
</dbReference>
<comment type="caution">
    <text evidence="2">The sequence shown here is derived from an EMBL/GenBank/DDBJ whole genome shotgun (WGS) entry which is preliminary data.</text>
</comment>
<keyword evidence="3" id="KW-1185">Reference proteome</keyword>
<dbReference type="Pfam" id="PF02810">
    <property type="entry name" value="SEC-C"/>
    <property type="match status" value="1"/>
</dbReference>
<evidence type="ECO:0000313" key="2">
    <source>
        <dbReference type="EMBL" id="MFC0242446.1"/>
    </source>
</evidence>
<dbReference type="PANTHER" id="PTHR33747:SF1">
    <property type="entry name" value="ADENYLATE CYCLASE-ASSOCIATED CAP C-TERMINAL DOMAIN-CONTAINING PROTEIN"/>
    <property type="match status" value="1"/>
</dbReference>
<sequence>MPELPPHLAQLEDELDALGPDAMLVEELDGFVAGLLVCPEQIKPGDWLPAVWNGDDESSPFTDLAHANRVFALIMAHYNSVAATLFERPERYHPLLPVDTESGDVVWEVWVDGFAAAVSLRPQAWQCLQDADKATVEALEGLVGLVEISADGSETPQNDLEAIGAEASEQIAGWIRALNTWRLANDPGPRHIEWGAPPPASAKRGKVGRNEPCPCGSGKKYKRCCGMN</sequence>
<evidence type="ECO:0000313" key="3">
    <source>
        <dbReference type="Proteomes" id="UP001589775"/>
    </source>
</evidence>
<name>A0ABV6EW39_9BRAD</name>
<dbReference type="NCBIfam" id="TIGR02292">
    <property type="entry name" value="ygfB_yecA"/>
    <property type="match status" value="1"/>
</dbReference>
<dbReference type="Gene3D" id="3.10.450.50">
    <property type="match status" value="1"/>
</dbReference>